<keyword evidence="3 8" id="KW-0436">Ligase</keyword>
<dbReference type="FunFam" id="3.30.1300.10:FF:000001">
    <property type="entry name" value="Pantothenate synthetase"/>
    <property type="match status" value="1"/>
</dbReference>
<name>A0A8E4BPJ8_9FIRM</name>
<evidence type="ECO:0000256" key="8">
    <source>
        <dbReference type="HAMAP-Rule" id="MF_00158"/>
    </source>
</evidence>
<dbReference type="OrthoDB" id="9773087at2"/>
<evidence type="ECO:0000256" key="5">
    <source>
        <dbReference type="ARBA" id="ARBA00022741"/>
    </source>
</evidence>
<keyword evidence="4 8" id="KW-0566">Pantothenate biosynthesis</keyword>
<evidence type="ECO:0000313" key="10">
    <source>
        <dbReference type="Proteomes" id="UP000320585"/>
    </source>
</evidence>
<dbReference type="KEGG" id="dho:Dia5BBH33_04430"/>
<evidence type="ECO:0000256" key="7">
    <source>
        <dbReference type="ARBA" id="ARBA00048258"/>
    </source>
</evidence>
<feature type="binding site" evidence="8">
    <location>
        <position position="61"/>
    </location>
    <ligand>
        <name>beta-alanine</name>
        <dbReference type="ChEBI" id="CHEBI:57966"/>
    </ligand>
</feature>
<keyword evidence="5 8" id="KW-0547">Nucleotide-binding</keyword>
<dbReference type="GO" id="GO:0005829">
    <property type="term" value="C:cytosol"/>
    <property type="evidence" value="ECO:0007669"/>
    <property type="project" value="TreeGrafter"/>
</dbReference>
<dbReference type="PANTHER" id="PTHR21299:SF1">
    <property type="entry name" value="PANTOATE--BETA-ALANINE LIGASE"/>
    <property type="match status" value="1"/>
</dbReference>
<feature type="binding site" evidence="8">
    <location>
        <position position="177"/>
    </location>
    <ligand>
        <name>ATP</name>
        <dbReference type="ChEBI" id="CHEBI:30616"/>
    </ligand>
</feature>
<accession>A0A8E4BPJ8</accession>
<evidence type="ECO:0000256" key="3">
    <source>
        <dbReference type="ARBA" id="ARBA00022598"/>
    </source>
</evidence>
<dbReference type="UniPathway" id="UPA00028">
    <property type="reaction ID" value="UER00005"/>
</dbReference>
<comment type="miscellaneous">
    <text evidence="8">The reaction proceeds by a bi uni uni bi ping pong mechanism.</text>
</comment>
<dbReference type="InterPro" id="IPR014729">
    <property type="entry name" value="Rossmann-like_a/b/a_fold"/>
</dbReference>
<evidence type="ECO:0000256" key="2">
    <source>
        <dbReference type="ARBA" id="ARBA00009256"/>
    </source>
</evidence>
<dbReference type="GO" id="GO:0005524">
    <property type="term" value="F:ATP binding"/>
    <property type="evidence" value="ECO:0007669"/>
    <property type="project" value="UniProtKB-KW"/>
</dbReference>
<dbReference type="SUPFAM" id="SSF52374">
    <property type="entry name" value="Nucleotidylyl transferase"/>
    <property type="match status" value="1"/>
</dbReference>
<comment type="function">
    <text evidence="8">Catalyzes the condensation of pantoate with beta-alanine in an ATP-dependent reaction via a pantoyl-adenylate intermediate.</text>
</comment>
<comment type="similarity">
    <text evidence="2 8">Belongs to the pantothenate synthetase family.</text>
</comment>
<dbReference type="AlphaFoldDB" id="A0A8E4BPJ8"/>
<comment type="subunit">
    <text evidence="8">Homodimer.</text>
</comment>
<dbReference type="InterPro" id="IPR042176">
    <property type="entry name" value="Pantoate_ligase_C"/>
</dbReference>
<reference evidence="10" key="1">
    <citation type="submission" date="2019-05" db="EMBL/GenBank/DDBJ databases">
        <title>Complete genome sequencing of Dialister sp. strain 5BBH33.</title>
        <authorList>
            <person name="Sakamoto M."/>
            <person name="Murakami T."/>
            <person name="Mori H."/>
        </authorList>
    </citation>
    <scope>NUCLEOTIDE SEQUENCE [LARGE SCALE GENOMIC DNA]</scope>
    <source>
        <strain evidence="10">5BBH33</strain>
    </source>
</reference>
<comment type="pathway">
    <text evidence="1 8">Cofactor biosynthesis; (R)-pantothenate biosynthesis; (R)-pantothenate from (R)-pantoate and beta-alanine: step 1/1.</text>
</comment>
<evidence type="ECO:0000256" key="4">
    <source>
        <dbReference type="ARBA" id="ARBA00022655"/>
    </source>
</evidence>
<dbReference type="EMBL" id="AP019697">
    <property type="protein sequence ID" value="BBK24508.1"/>
    <property type="molecule type" value="Genomic_DNA"/>
</dbReference>
<dbReference type="Gene3D" id="3.40.50.620">
    <property type="entry name" value="HUPs"/>
    <property type="match status" value="1"/>
</dbReference>
<feature type="active site" description="Proton donor" evidence="8">
    <location>
        <position position="37"/>
    </location>
</feature>
<evidence type="ECO:0000313" key="9">
    <source>
        <dbReference type="EMBL" id="BBK24508.1"/>
    </source>
</evidence>
<feature type="binding site" evidence="8">
    <location>
        <begin position="148"/>
        <end position="151"/>
    </location>
    <ligand>
        <name>ATP</name>
        <dbReference type="ChEBI" id="CHEBI:30616"/>
    </ligand>
</feature>
<dbReference type="Proteomes" id="UP000320585">
    <property type="component" value="Chromosome"/>
</dbReference>
<comment type="subcellular location">
    <subcellularLocation>
        <location evidence="8">Cytoplasm</location>
    </subcellularLocation>
</comment>
<dbReference type="GO" id="GO:0015940">
    <property type="term" value="P:pantothenate biosynthetic process"/>
    <property type="evidence" value="ECO:0007669"/>
    <property type="project" value="UniProtKB-UniRule"/>
</dbReference>
<dbReference type="GO" id="GO:0004592">
    <property type="term" value="F:pantoate-beta-alanine ligase activity"/>
    <property type="evidence" value="ECO:0007669"/>
    <property type="project" value="UniProtKB-UniRule"/>
</dbReference>
<dbReference type="HAMAP" id="MF_00158">
    <property type="entry name" value="PanC"/>
    <property type="match status" value="1"/>
</dbReference>
<dbReference type="NCBIfam" id="TIGR00018">
    <property type="entry name" value="panC"/>
    <property type="match status" value="1"/>
</dbReference>
<organism evidence="9 10">
    <name type="scientific">Dialister hominis</name>
    <dbReference type="NCBI Taxonomy" id="2582419"/>
    <lineage>
        <taxon>Bacteria</taxon>
        <taxon>Bacillati</taxon>
        <taxon>Bacillota</taxon>
        <taxon>Negativicutes</taxon>
        <taxon>Veillonellales</taxon>
        <taxon>Veillonellaceae</taxon>
        <taxon>Dialister</taxon>
    </lineage>
</organism>
<dbReference type="CDD" id="cd00560">
    <property type="entry name" value="PanC"/>
    <property type="match status" value="1"/>
</dbReference>
<proteinExistence type="inferred from homology"/>
<dbReference type="FunFam" id="3.40.50.620:FF:000013">
    <property type="entry name" value="Pantothenate synthetase"/>
    <property type="match status" value="1"/>
</dbReference>
<comment type="catalytic activity">
    <reaction evidence="7 8">
        <text>(R)-pantoate + beta-alanine + ATP = (R)-pantothenate + AMP + diphosphate + H(+)</text>
        <dbReference type="Rhea" id="RHEA:10912"/>
        <dbReference type="ChEBI" id="CHEBI:15378"/>
        <dbReference type="ChEBI" id="CHEBI:15980"/>
        <dbReference type="ChEBI" id="CHEBI:29032"/>
        <dbReference type="ChEBI" id="CHEBI:30616"/>
        <dbReference type="ChEBI" id="CHEBI:33019"/>
        <dbReference type="ChEBI" id="CHEBI:57966"/>
        <dbReference type="ChEBI" id="CHEBI:456215"/>
        <dbReference type="EC" id="6.3.2.1"/>
    </reaction>
</comment>
<keyword evidence="6 8" id="KW-0067">ATP-binding</keyword>
<feature type="binding site" evidence="8">
    <location>
        <begin position="30"/>
        <end position="37"/>
    </location>
    <ligand>
        <name>ATP</name>
        <dbReference type="ChEBI" id="CHEBI:30616"/>
    </ligand>
</feature>
<evidence type="ECO:0000256" key="1">
    <source>
        <dbReference type="ARBA" id="ARBA00004990"/>
    </source>
</evidence>
<dbReference type="Pfam" id="PF02569">
    <property type="entry name" value="Pantoate_ligase"/>
    <property type="match status" value="1"/>
</dbReference>
<dbReference type="EC" id="6.3.2.1" evidence="8"/>
<dbReference type="InterPro" id="IPR003721">
    <property type="entry name" value="Pantoate_ligase"/>
</dbReference>
<keyword evidence="10" id="KW-1185">Reference proteome</keyword>
<sequence length="284" mass="31963">MIICHEIGELKDFVRRCKKEGKSIGLVTTMGALHEGHASLIRAARKENDIVITTVFVNPTQFGPNEDYDAYPRRLEKDSALAEACGADLLFAPAPSAMYPHEEMTWVEVTGHVTMILCGRTRPIHFRGVATVCAKFFNLTECDRAYYGLKDAQQTQVLQRMVKDLFMNVELRLMPIVREEDGLAKSSRNVYLSQEERKAALVLSRSLAHAKEAFQKGERNKDALLTIVKNEIEEEPMSDINYVEMYEMPGLAELPETIEGNALLAVAVRFGKTRLIDNVILEAE</sequence>
<dbReference type="Gene3D" id="3.30.1300.10">
    <property type="entry name" value="Pantoate-beta-alanine ligase, C-terminal domain"/>
    <property type="match status" value="1"/>
</dbReference>
<gene>
    <name evidence="9" type="primary">panC_1</name>
    <name evidence="8" type="synonym">panC</name>
    <name evidence="9" type="ORF">Dia5BBH33_04430</name>
</gene>
<protein>
    <recommendedName>
        <fullName evidence="8">Pantothenate synthetase</fullName>
        <shortName evidence="8">PS</shortName>
        <ecNumber evidence="8">6.3.2.1</ecNumber>
    </recommendedName>
    <alternativeName>
        <fullName evidence="8">Pantoate--beta-alanine ligase</fullName>
    </alternativeName>
    <alternativeName>
        <fullName evidence="8">Pantoate-activating enzyme</fullName>
    </alternativeName>
</protein>
<feature type="binding site" evidence="8">
    <location>
        <begin position="185"/>
        <end position="188"/>
    </location>
    <ligand>
        <name>ATP</name>
        <dbReference type="ChEBI" id="CHEBI:30616"/>
    </ligand>
</feature>
<keyword evidence="8" id="KW-0963">Cytoplasm</keyword>
<evidence type="ECO:0000256" key="6">
    <source>
        <dbReference type="ARBA" id="ARBA00022840"/>
    </source>
</evidence>
<feature type="binding site" evidence="8">
    <location>
        <position position="61"/>
    </location>
    <ligand>
        <name>(R)-pantoate</name>
        <dbReference type="ChEBI" id="CHEBI:15980"/>
    </ligand>
</feature>
<feature type="binding site" evidence="8">
    <location>
        <position position="154"/>
    </location>
    <ligand>
        <name>(R)-pantoate</name>
        <dbReference type="ChEBI" id="CHEBI:15980"/>
    </ligand>
</feature>
<dbReference type="PANTHER" id="PTHR21299">
    <property type="entry name" value="CYTIDYLATE KINASE/PANTOATE-BETA-ALANINE LIGASE"/>
    <property type="match status" value="1"/>
</dbReference>